<dbReference type="PIRSF" id="PIRSF039085">
    <property type="entry name" value="ABC_ATPase_HisP"/>
    <property type="match status" value="1"/>
</dbReference>
<comment type="similarity">
    <text evidence="2">Belongs to the ABC transporter superfamily.</text>
</comment>
<dbReference type="Gene3D" id="3.40.50.300">
    <property type="entry name" value="P-loop containing nucleotide triphosphate hydrolases"/>
    <property type="match status" value="1"/>
</dbReference>
<evidence type="ECO:0000256" key="5">
    <source>
        <dbReference type="ARBA" id="ARBA00022741"/>
    </source>
</evidence>
<accession>A0AB35U2C2</accession>
<dbReference type="GO" id="GO:0015424">
    <property type="term" value="F:ABC-type amino acid transporter activity"/>
    <property type="evidence" value="ECO:0007669"/>
    <property type="project" value="InterPro"/>
</dbReference>
<keyword evidence="5" id="KW-0547">Nucleotide-binding</keyword>
<keyword evidence="3" id="KW-0813">Transport</keyword>
<dbReference type="Proteomes" id="UP001286174">
    <property type="component" value="Unassembled WGS sequence"/>
</dbReference>
<dbReference type="InterPro" id="IPR017871">
    <property type="entry name" value="ABC_transporter-like_CS"/>
</dbReference>
<evidence type="ECO:0000256" key="6">
    <source>
        <dbReference type="ARBA" id="ARBA00022840"/>
    </source>
</evidence>
<gene>
    <name evidence="10" type="ORF">MOZ60_07395</name>
</gene>
<comment type="caution">
    <text evidence="10">The sequence shown here is derived from an EMBL/GenBank/DDBJ whole genome shotgun (WGS) entry which is preliminary data.</text>
</comment>
<dbReference type="PANTHER" id="PTHR43166:SF9">
    <property type="entry name" value="GLUTAMATE_ASPARTATE IMPORT ATP-BINDING PROTEIN GLTL"/>
    <property type="match status" value="1"/>
</dbReference>
<dbReference type="InterPro" id="IPR027417">
    <property type="entry name" value="P-loop_NTPase"/>
</dbReference>
<dbReference type="AlphaFoldDB" id="A0AB35U2C2"/>
<evidence type="ECO:0000313" key="11">
    <source>
        <dbReference type="Proteomes" id="UP001286174"/>
    </source>
</evidence>
<evidence type="ECO:0000259" key="9">
    <source>
        <dbReference type="PROSITE" id="PS50893"/>
    </source>
</evidence>
<keyword evidence="4" id="KW-1003">Cell membrane</keyword>
<keyword evidence="7" id="KW-0029">Amino-acid transport</keyword>
<dbReference type="Pfam" id="PF00005">
    <property type="entry name" value="ABC_tran"/>
    <property type="match status" value="1"/>
</dbReference>
<proteinExistence type="inferred from homology"/>
<dbReference type="PROSITE" id="PS50893">
    <property type="entry name" value="ABC_TRANSPORTER_2"/>
    <property type="match status" value="1"/>
</dbReference>
<organism evidence="10 11">
    <name type="scientific">Grylomicrobium aquisgranensis</name>
    <dbReference type="NCBI Taxonomy" id="2926318"/>
    <lineage>
        <taxon>Bacteria</taxon>
        <taxon>Bacillati</taxon>
        <taxon>Bacillota</taxon>
        <taxon>Erysipelotrichia</taxon>
        <taxon>Erysipelotrichales</taxon>
        <taxon>Erysipelotrichaceae</taxon>
        <taxon>Grylomicrobium</taxon>
    </lineage>
</organism>
<protein>
    <submittedName>
        <fullName evidence="10">Amino acid ABC transporter ATP-binding protein</fullName>
    </submittedName>
</protein>
<comment type="subcellular location">
    <subcellularLocation>
        <location evidence="1">Cell membrane</location>
        <topology evidence="1">Peripheral membrane protein</topology>
    </subcellularLocation>
</comment>
<keyword evidence="6 10" id="KW-0067">ATP-binding</keyword>
<dbReference type="PROSITE" id="PS00211">
    <property type="entry name" value="ABC_TRANSPORTER_1"/>
    <property type="match status" value="1"/>
</dbReference>
<dbReference type="GO" id="GO:0005524">
    <property type="term" value="F:ATP binding"/>
    <property type="evidence" value="ECO:0007669"/>
    <property type="project" value="UniProtKB-KW"/>
</dbReference>
<evidence type="ECO:0000256" key="3">
    <source>
        <dbReference type="ARBA" id="ARBA00022448"/>
    </source>
</evidence>
<keyword evidence="11" id="KW-1185">Reference proteome</keyword>
<dbReference type="CDD" id="cd03262">
    <property type="entry name" value="ABC_HisP_GlnQ"/>
    <property type="match status" value="1"/>
</dbReference>
<dbReference type="PANTHER" id="PTHR43166">
    <property type="entry name" value="AMINO ACID IMPORT ATP-BINDING PROTEIN"/>
    <property type="match status" value="1"/>
</dbReference>
<dbReference type="EMBL" id="JALBUR010000016">
    <property type="protein sequence ID" value="MDX8419918.1"/>
    <property type="molecule type" value="Genomic_DNA"/>
</dbReference>
<evidence type="ECO:0000256" key="2">
    <source>
        <dbReference type="ARBA" id="ARBA00005417"/>
    </source>
</evidence>
<dbReference type="SMART" id="SM00382">
    <property type="entry name" value="AAA"/>
    <property type="match status" value="1"/>
</dbReference>
<dbReference type="GO" id="GO:0016887">
    <property type="term" value="F:ATP hydrolysis activity"/>
    <property type="evidence" value="ECO:0007669"/>
    <property type="project" value="InterPro"/>
</dbReference>
<evidence type="ECO:0000256" key="4">
    <source>
        <dbReference type="ARBA" id="ARBA00022475"/>
    </source>
</evidence>
<feature type="domain" description="ABC transporter" evidence="9">
    <location>
        <begin position="4"/>
        <end position="239"/>
    </location>
</feature>
<dbReference type="InterPro" id="IPR003439">
    <property type="entry name" value="ABC_transporter-like_ATP-bd"/>
</dbReference>
<dbReference type="InterPro" id="IPR030679">
    <property type="entry name" value="ABC_ATPase_HisP-typ"/>
</dbReference>
<evidence type="ECO:0000256" key="1">
    <source>
        <dbReference type="ARBA" id="ARBA00004202"/>
    </source>
</evidence>
<dbReference type="SUPFAM" id="SSF52540">
    <property type="entry name" value="P-loop containing nucleoside triphosphate hydrolases"/>
    <property type="match status" value="1"/>
</dbReference>
<reference evidence="10 11" key="1">
    <citation type="submission" date="2022-03" db="EMBL/GenBank/DDBJ databases">
        <title>Novel taxa within the pig intestine.</title>
        <authorList>
            <person name="Wylensek D."/>
            <person name="Bishof K."/>
            <person name="Afrizal A."/>
            <person name="Clavel T."/>
        </authorList>
    </citation>
    <scope>NUCLEOTIDE SEQUENCE [LARGE SCALE GENOMIC DNA]</scope>
    <source>
        <strain evidence="10 11">CLA-KB-P133</strain>
    </source>
</reference>
<sequence>MTKIKVEHLNKTFKDLKALNDVSLDIEDGDIVCLIGPSGSGKSTLCRCIHGLEIPDSGKIYLDNELMDRTNKQKYAAQRKKMGFVFQHFNLFANKTVLQNCMLAPMSVAGKSAQEAEEIAMTYLRKVGLDGKRDAYPSKLSGGQQQRVAIARALCMHPEVMLFDEPTSALDPEMIKEVLEVMKDLGKQGMTMLVVTHEMGFARKVANKVVFLDHGEIIEQNSSEAFFTHPETERARTFLSQVLYD</sequence>
<evidence type="ECO:0000256" key="8">
    <source>
        <dbReference type="ARBA" id="ARBA00023136"/>
    </source>
</evidence>
<evidence type="ECO:0000256" key="7">
    <source>
        <dbReference type="ARBA" id="ARBA00022970"/>
    </source>
</evidence>
<keyword evidence="8" id="KW-0472">Membrane</keyword>
<name>A0AB35U2C2_9FIRM</name>
<dbReference type="InterPro" id="IPR050086">
    <property type="entry name" value="MetN_ABC_transporter-like"/>
</dbReference>
<dbReference type="FunFam" id="3.40.50.300:FF:000020">
    <property type="entry name" value="Amino acid ABC transporter ATP-binding component"/>
    <property type="match status" value="1"/>
</dbReference>
<dbReference type="GO" id="GO:0005886">
    <property type="term" value="C:plasma membrane"/>
    <property type="evidence" value="ECO:0007669"/>
    <property type="project" value="UniProtKB-SubCell"/>
</dbReference>
<dbReference type="InterPro" id="IPR003593">
    <property type="entry name" value="AAA+_ATPase"/>
</dbReference>
<evidence type="ECO:0000313" key="10">
    <source>
        <dbReference type="EMBL" id="MDX8419918.1"/>
    </source>
</evidence>